<dbReference type="EMBL" id="JACGWO010000012">
    <property type="protein sequence ID" value="KAK4413930.1"/>
    <property type="molecule type" value="Genomic_DNA"/>
</dbReference>
<feature type="region of interest" description="Disordered" evidence="1">
    <location>
        <begin position="43"/>
        <end position="120"/>
    </location>
</feature>
<evidence type="ECO:0000313" key="3">
    <source>
        <dbReference type="Proteomes" id="UP001293254"/>
    </source>
</evidence>
<proteinExistence type="predicted"/>
<comment type="caution">
    <text evidence="2">The sequence shown here is derived from an EMBL/GenBank/DDBJ whole genome shotgun (WGS) entry which is preliminary data.</text>
</comment>
<accession>A0AAE2C9Q0</accession>
<evidence type="ECO:0000256" key="1">
    <source>
        <dbReference type="SAM" id="MobiDB-lite"/>
    </source>
</evidence>
<sequence length="120" mass="13197">MFTTNLLLRRCPSSPPPSKLAAARLRQAPLRCQDLLRRRCPSSSLFKRRRCPPPPSTAQMPRSAPRPLSKLVALQAPPLPAPTKHRPDAQIRSAAAVQARRSSSASTKHRPDAQIHSTAQ</sequence>
<protein>
    <submittedName>
        <fullName evidence="2">Uncharacterized protein</fullName>
    </submittedName>
</protein>
<reference evidence="2" key="2">
    <citation type="journal article" date="2024" name="Plant">
        <title>Genomic evolution and insights into agronomic trait innovations of Sesamum species.</title>
        <authorList>
            <person name="Miao H."/>
            <person name="Wang L."/>
            <person name="Qu L."/>
            <person name="Liu H."/>
            <person name="Sun Y."/>
            <person name="Le M."/>
            <person name="Wang Q."/>
            <person name="Wei S."/>
            <person name="Zheng Y."/>
            <person name="Lin W."/>
            <person name="Duan Y."/>
            <person name="Cao H."/>
            <person name="Xiong S."/>
            <person name="Wang X."/>
            <person name="Wei L."/>
            <person name="Li C."/>
            <person name="Ma Q."/>
            <person name="Ju M."/>
            <person name="Zhao R."/>
            <person name="Li G."/>
            <person name="Mu C."/>
            <person name="Tian Q."/>
            <person name="Mei H."/>
            <person name="Zhang T."/>
            <person name="Gao T."/>
            <person name="Zhang H."/>
        </authorList>
    </citation>
    <scope>NUCLEOTIDE SEQUENCE</scope>
    <source>
        <strain evidence="2">3651</strain>
    </source>
</reference>
<reference evidence="2" key="1">
    <citation type="submission" date="2020-06" db="EMBL/GenBank/DDBJ databases">
        <authorList>
            <person name="Li T."/>
            <person name="Hu X."/>
            <person name="Zhang T."/>
            <person name="Song X."/>
            <person name="Zhang H."/>
            <person name="Dai N."/>
            <person name="Sheng W."/>
            <person name="Hou X."/>
            <person name="Wei L."/>
        </authorList>
    </citation>
    <scope>NUCLEOTIDE SEQUENCE</scope>
    <source>
        <strain evidence="2">3651</strain>
        <tissue evidence="2">Leaf</tissue>
    </source>
</reference>
<name>A0AAE2C9Q0_9LAMI</name>
<gene>
    <name evidence="2" type="ORF">Salat_2805800</name>
</gene>
<dbReference type="Proteomes" id="UP001293254">
    <property type="component" value="Unassembled WGS sequence"/>
</dbReference>
<feature type="compositionally biased region" description="Low complexity" evidence="1">
    <location>
        <begin position="92"/>
        <end position="106"/>
    </location>
</feature>
<evidence type="ECO:0000313" key="2">
    <source>
        <dbReference type="EMBL" id="KAK4413930.1"/>
    </source>
</evidence>
<organism evidence="2 3">
    <name type="scientific">Sesamum alatum</name>
    <dbReference type="NCBI Taxonomy" id="300844"/>
    <lineage>
        <taxon>Eukaryota</taxon>
        <taxon>Viridiplantae</taxon>
        <taxon>Streptophyta</taxon>
        <taxon>Embryophyta</taxon>
        <taxon>Tracheophyta</taxon>
        <taxon>Spermatophyta</taxon>
        <taxon>Magnoliopsida</taxon>
        <taxon>eudicotyledons</taxon>
        <taxon>Gunneridae</taxon>
        <taxon>Pentapetalae</taxon>
        <taxon>asterids</taxon>
        <taxon>lamiids</taxon>
        <taxon>Lamiales</taxon>
        <taxon>Pedaliaceae</taxon>
        <taxon>Sesamum</taxon>
    </lineage>
</organism>
<dbReference type="AlphaFoldDB" id="A0AAE2C9Q0"/>
<keyword evidence="3" id="KW-1185">Reference proteome</keyword>